<evidence type="ECO:0000313" key="2">
    <source>
        <dbReference type="EMBL" id="NPC66213.1"/>
    </source>
</evidence>
<accession>A0ABX2AD41</accession>
<protein>
    <recommendedName>
        <fullName evidence="1">GAPS4b N-terminal domain-containing protein</fullName>
    </recommendedName>
</protein>
<reference evidence="2 3" key="1">
    <citation type="journal article" date="2020" name="Microorganisms">
        <title>Description of Komagataeibacter melaceti sp. nov. and Komagataeibacter melomenusus sp. nov. Isolated from Apple Cider Vinegar.</title>
        <authorList>
            <person name="Maric L."/>
            <person name="Cleenwerck I."/>
            <person name="Accetto T."/>
            <person name="Vandamme P."/>
            <person name="Trcek J."/>
        </authorList>
    </citation>
    <scope>NUCLEOTIDE SEQUENCE [LARGE SCALE GENOMIC DNA]</scope>
    <source>
        <strain evidence="2 3">AV436</strain>
    </source>
</reference>
<comment type="caution">
    <text evidence="2">The sequence shown here is derived from an EMBL/GenBank/DDBJ whole genome shotgun (WGS) entry which is preliminary data.</text>
</comment>
<name>A0ABX2AD41_9PROT</name>
<dbReference type="EMBL" id="JABJWC010000014">
    <property type="protein sequence ID" value="NPC66213.1"/>
    <property type="molecule type" value="Genomic_DNA"/>
</dbReference>
<feature type="domain" description="GAPS4b N-terminal" evidence="1">
    <location>
        <begin position="16"/>
        <end position="76"/>
    </location>
</feature>
<dbReference type="RefSeq" id="WP_172156507.1">
    <property type="nucleotide sequence ID" value="NZ_JABJWC010000014.1"/>
</dbReference>
<organism evidence="2 3">
    <name type="scientific">Komagataeibacter melomenusus</name>
    <dbReference type="NCBI Taxonomy" id="2766578"/>
    <lineage>
        <taxon>Bacteria</taxon>
        <taxon>Pseudomonadati</taxon>
        <taxon>Pseudomonadota</taxon>
        <taxon>Alphaproteobacteria</taxon>
        <taxon>Acetobacterales</taxon>
        <taxon>Acetobacteraceae</taxon>
        <taxon>Komagataeibacter</taxon>
    </lineage>
</organism>
<sequence>MKSPIDTDSIILFGSDLRVLLNSDHISYGEIDCILKEKGIYIGRNDKCNTVPILSSTLLTPDNFSTLIESSIDRESQSKIKISNLELNSKDSDWISPLRNGLFDDSSWLLSGIDNVSFNSSPNLCIENENEASISYKITRTDYSKNWLERELVFCGTVNISKKDGSIKLEFSANHSSKETNNINNNIIKNISKLLKHSNIVTSENPDQIRFNSFDNEERIRFFKRLTAGLPNNISVGDVDNIEINVDKNAPPLPNDPQISWMKDAVKKMKIDGEKMNDVFLISDEQYYKYYHIQKIDLQFKYQKAANSGKFKVSFFFNATGRSDHSYLNAELTFLLSNITYENKVNETSKKNIRLFLDECMAKIIDEKYQTICKERK</sequence>
<evidence type="ECO:0000313" key="3">
    <source>
        <dbReference type="Proteomes" id="UP000623090"/>
    </source>
</evidence>
<evidence type="ECO:0000259" key="1">
    <source>
        <dbReference type="Pfam" id="PF26110"/>
    </source>
</evidence>
<proteinExistence type="predicted"/>
<dbReference type="Gene3D" id="3.40.50.620">
    <property type="entry name" value="HUPs"/>
    <property type="match status" value="1"/>
</dbReference>
<dbReference type="Proteomes" id="UP000623090">
    <property type="component" value="Unassembled WGS sequence"/>
</dbReference>
<dbReference type="InterPro" id="IPR058955">
    <property type="entry name" value="GAPS4b_N"/>
</dbReference>
<dbReference type="Pfam" id="PF26110">
    <property type="entry name" value="GAPS4b_N"/>
    <property type="match status" value="1"/>
</dbReference>
<keyword evidence="3" id="KW-1185">Reference proteome</keyword>
<dbReference type="InterPro" id="IPR014729">
    <property type="entry name" value="Rossmann-like_a/b/a_fold"/>
</dbReference>
<gene>
    <name evidence="2" type="ORF">HNW77_07390</name>
</gene>